<feature type="region of interest" description="Disordered" evidence="1">
    <location>
        <begin position="40"/>
        <end position="69"/>
    </location>
</feature>
<reference evidence="2" key="1">
    <citation type="submission" date="2016-01" db="EMBL/GenBank/DDBJ databases">
        <authorList>
            <person name="Regsiter A."/>
            <person name="william w."/>
        </authorList>
    </citation>
    <scope>NUCLEOTIDE SEQUENCE</scope>
    <source>
        <strain evidence="2">NCPPB 1641</strain>
    </source>
</reference>
<accession>A0A1S7U3T6</accession>
<evidence type="ECO:0000313" key="3">
    <source>
        <dbReference type="Proteomes" id="UP000192140"/>
    </source>
</evidence>
<dbReference type="Proteomes" id="UP000192140">
    <property type="component" value="Unassembled WGS sequence"/>
</dbReference>
<proteinExistence type="predicted"/>
<dbReference type="EMBL" id="FCNP01000039">
    <property type="protein sequence ID" value="CVI61428.1"/>
    <property type="molecule type" value="Genomic_DNA"/>
</dbReference>
<dbReference type="AlphaFoldDB" id="A0A1S7U3T6"/>
<sequence>MWPRQDGWCRIFPRRLFTIKYRKFKILIEFPDVICAFRKPQAASRKPQAASRKPQAASRKPQAASRKPQAAAYSIVFPNPAGLGPAPSDPVRRTISETPADAPCAAAGAFLSKKRNRFHVRTMR</sequence>
<organism evidence="2 3">
    <name type="scientific">Agrobacterium deltaense NCPPB 1641</name>
    <dbReference type="NCBI Taxonomy" id="1183425"/>
    <lineage>
        <taxon>Bacteria</taxon>
        <taxon>Pseudomonadati</taxon>
        <taxon>Pseudomonadota</taxon>
        <taxon>Alphaproteobacteria</taxon>
        <taxon>Hyphomicrobiales</taxon>
        <taxon>Rhizobiaceae</taxon>
        <taxon>Rhizobium/Agrobacterium group</taxon>
        <taxon>Agrobacterium</taxon>
    </lineage>
</organism>
<keyword evidence="3" id="KW-1185">Reference proteome</keyword>
<evidence type="ECO:0000313" key="2">
    <source>
        <dbReference type="EMBL" id="CVI61428.1"/>
    </source>
</evidence>
<name>A0A1S7U3T6_9HYPH</name>
<protein>
    <submittedName>
        <fullName evidence="2">Uncharacterized protein</fullName>
    </submittedName>
</protein>
<evidence type="ECO:0000256" key="1">
    <source>
        <dbReference type="SAM" id="MobiDB-lite"/>
    </source>
</evidence>
<gene>
    <name evidence="2" type="ORF">AGR7A_Lc180073</name>
</gene>
<comment type="caution">
    <text evidence="2">The sequence shown here is derived from an EMBL/GenBank/DDBJ whole genome shotgun (WGS) entry which is preliminary data.</text>
</comment>